<dbReference type="InterPro" id="IPR006315">
    <property type="entry name" value="OM_autotransptr_brl_dom"/>
</dbReference>
<dbReference type="STRING" id="121290.APY04_0392"/>
<dbReference type="Pfam" id="PF03797">
    <property type="entry name" value="Autotransporter"/>
    <property type="match status" value="1"/>
</dbReference>
<sequence length="1276" mass="126057">MRSALQRRILSTCSSALAITAILSVSPNGHAADVVINGTTATSPPFGMNPSDNLLVGTTGTGALNVISGTFQVNSAVLGTSASGNGTVTVSAGGAFGGPGANFTIGDAGIGAFSSIDDTTGSYNYSALTVLGAQAGSTGTATLSGSQAEWNITGNLSIGAAGTGTLTVNNGATLNTLPASNVIIGDTATGVGTATINNVNWSASSVRVGNLGSGTLTVENGADLVVGSGGLIVATNTDSTGRLDVTGVGSSVSSAGPTVIGQTGNGTFNLSAGATATFTGTFSVGTTATGVGVANLTGAGTTVTATSVISGTRGNGTLNILDGATLTSTSAGVGSASGGTGSGVATVSGAGSTWTNTGSDFQIGFGLSTGTLNIENGGSVVTSQAMTLGWSILAAPGTVNVGAGSSLDVGGELTVGRAGTGVMNVTNGASIDSGTVYIGRNAAGVGTLNISGPSTVWDASTTFYAGYAGTGTLNINGGMKFDATNYMGYLYLGYDGAGNGTVNISGAGTEVVVDNYIEWHSGTGALNITDGASVTTDYLYGGGSSGGSTMLVSGAGTHLNADYGAYIGYYGELDVVVTDSALFSASSTTLNIGVYTGADGSVTVSNGAEVTAPNITVGRDAGSNGVLTLAAGGSATTPGTVRLAQNAGSTGTLVFGAKAGDPAVAAGTLNAPTITFGSGAGSIVFNHTGSMNFAPVISGGNSNSEINVLAGKTNFTANSNSFGGTMNVTGGTAYINGNMGNTQAIVSGTGTLGGNDWIGGLEVQSGGTVAPGNSIGTLTVAGDGVFEAGSIFAVEVNGAQSDLLYGNGYMTLNGGALNGGTVRVSGSPSLMKYAILTADFGVNGTFKDVETTSAFVFYSLDYDFNNVYLVVEGYNSFTIAGQTPNQIAVAKALDQFPLGNPLTSAIAGLSIPQAQQAFNALSGEIHASVGSALADDSRYVREAITGRLIQSYYGGASAGGGQPIVMAAAAPTNVATIDTSSRMSLGADYDGAQRLASGAGRDVAFWSRAFGAWGQYDSNGNAAATDRNLGGFVTGVDGNIGSGWRAGLATGYMYTGLSTGAGRYSSADINSYVLGGYAGGGVGDFAFRSGGTWTWNDIDSKRNVIFPGFFENEKASYNGDVGQLFGELAYPVFTHGGVIEPFAGLAYVHVGTDGFTESGGVAGLTSGGQSMDVGYGTLGARVGTTVVWGGTTVIPHASLAWQYAFGDITPQQALAFVSTGIGMGIGGVPLARNSALLDIGADAMIAPDMTLGISYMGQYAGDFTDNGLRGRFNWKF</sequence>
<keyword evidence="1" id="KW-0732">Signal</keyword>
<feature type="chain" id="PRO_5007132699" description="Autotransporter domain-containing protein" evidence="1">
    <location>
        <begin position="32"/>
        <end position="1276"/>
    </location>
</feature>
<dbReference type="InterPro" id="IPR030895">
    <property type="entry name" value="T5SS_PEPC_rpt"/>
</dbReference>
<comment type="caution">
    <text evidence="3">The sequence shown here is derived from an EMBL/GenBank/DDBJ whole genome shotgun (WGS) entry which is preliminary data.</text>
</comment>
<dbReference type="NCBIfam" id="TIGR01414">
    <property type="entry name" value="autotrans_barl"/>
    <property type="match status" value="1"/>
</dbReference>
<dbReference type="PATRIC" id="fig|121290.4.peg.712"/>
<accession>A0A109BMW5</accession>
<dbReference type="SUPFAM" id="SSF51126">
    <property type="entry name" value="Pectin lyase-like"/>
    <property type="match status" value="1"/>
</dbReference>
<dbReference type="NCBIfam" id="TIGR04393">
    <property type="entry name" value="rpt_T5SS_PEPC"/>
    <property type="match status" value="6"/>
</dbReference>
<dbReference type="EMBL" id="LMTR01000019">
    <property type="protein sequence ID" value="KWT71596.1"/>
    <property type="molecule type" value="Genomic_DNA"/>
</dbReference>
<dbReference type="InterPro" id="IPR036709">
    <property type="entry name" value="Autotransporte_beta_dom_sf"/>
</dbReference>
<dbReference type="AlphaFoldDB" id="A0A109BMW5"/>
<feature type="domain" description="Autotransporter" evidence="2">
    <location>
        <begin position="998"/>
        <end position="1276"/>
    </location>
</feature>
<dbReference type="OrthoDB" id="7872833at2"/>
<name>A0A109BMW5_HYPSL</name>
<protein>
    <recommendedName>
        <fullName evidence="2">Autotransporter domain-containing protein</fullName>
    </recommendedName>
</protein>
<organism evidence="3 4">
    <name type="scientific">Hyphomicrobium sulfonivorans</name>
    <dbReference type="NCBI Taxonomy" id="121290"/>
    <lineage>
        <taxon>Bacteria</taxon>
        <taxon>Pseudomonadati</taxon>
        <taxon>Pseudomonadota</taxon>
        <taxon>Alphaproteobacteria</taxon>
        <taxon>Hyphomicrobiales</taxon>
        <taxon>Hyphomicrobiaceae</taxon>
        <taxon>Hyphomicrobium</taxon>
    </lineage>
</organism>
<evidence type="ECO:0000313" key="3">
    <source>
        <dbReference type="EMBL" id="KWT71596.1"/>
    </source>
</evidence>
<dbReference type="InterPro" id="IPR005546">
    <property type="entry name" value="Autotransporte_beta"/>
</dbReference>
<gene>
    <name evidence="3" type="ORF">APY04_0392</name>
</gene>
<dbReference type="Proteomes" id="UP000059074">
    <property type="component" value="Unassembled WGS sequence"/>
</dbReference>
<evidence type="ECO:0000313" key="4">
    <source>
        <dbReference type="Proteomes" id="UP000059074"/>
    </source>
</evidence>
<dbReference type="Gene3D" id="2.40.128.130">
    <property type="entry name" value="Autotransporter beta-domain"/>
    <property type="match status" value="1"/>
</dbReference>
<dbReference type="InterPro" id="IPR011050">
    <property type="entry name" value="Pectin_lyase_fold/virulence"/>
</dbReference>
<reference evidence="3 4" key="1">
    <citation type="submission" date="2015-10" db="EMBL/GenBank/DDBJ databases">
        <title>Transcriptomic analysis of a linuron degrading triple-species bacterial consortium.</title>
        <authorList>
            <person name="Albers P."/>
        </authorList>
    </citation>
    <scope>NUCLEOTIDE SEQUENCE [LARGE SCALE GENOMIC DNA]</scope>
    <source>
        <strain evidence="3 4">WDL6</strain>
    </source>
</reference>
<dbReference type="SUPFAM" id="SSF103515">
    <property type="entry name" value="Autotransporter"/>
    <property type="match status" value="1"/>
</dbReference>
<dbReference type="PROSITE" id="PS51208">
    <property type="entry name" value="AUTOTRANSPORTER"/>
    <property type="match status" value="1"/>
</dbReference>
<dbReference type="SMART" id="SM00869">
    <property type="entry name" value="Autotransporter"/>
    <property type="match status" value="1"/>
</dbReference>
<proteinExistence type="predicted"/>
<evidence type="ECO:0000256" key="1">
    <source>
        <dbReference type="SAM" id="SignalP"/>
    </source>
</evidence>
<dbReference type="GO" id="GO:0019867">
    <property type="term" value="C:outer membrane"/>
    <property type="evidence" value="ECO:0007669"/>
    <property type="project" value="InterPro"/>
</dbReference>
<feature type="signal peptide" evidence="1">
    <location>
        <begin position="1"/>
        <end position="31"/>
    </location>
</feature>
<keyword evidence="4" id="KW-1185">Reference proteome</keyword>
<evidence type="ECO:0000259" key="2">
    <source>
        <dbReference type="PROSITE" id="PS51208"/>
    </source>
</evidence>